<dbReference type="InterPro" id="IPR000805">
    <property type="entry name" value="Glyco_hydro_26"/>
</dbReference>
<dbReference type="PANTHER" id="PTHR40079">
    <property type="entry name" value="MANNAN ENDO-1,4-BETA-MANNOSIDASE E-RELATED"/>
    <property type="match status" value="1"/>
</dbReference>
<dbReference type="EMBL" id="JBHSMH010000101">
    <property type="protein sequence ID" value="MFC5471515.1"/>
    <property type="molecule type" value="Genomic_DNA"/>
</dbReference>
<dbReference type="GO" id="GO:0016787">
    <property type="term" value="F:hydrolase activity"/>
    <property type="evidence" value="ECO:0007669"/>
    <property type="project" value="UniProtKB-KW"/>
</dbReference>
<organism evidence="8 9">
    <name type="scientific">Cohnella suwonensis</name>
    <dbReference type="NCBI Taxonomy" id="696072"/>
    <lineage>
        <taxon>Bacteria</taxon>
        <taxon>Bacillati</taxon>
        <taxon>Bacillota</taxon>
        <taxon>Bacilli</taxon>
        <taxon>Bacillales</taxon>
        <taxon>Paenibacillaceae</taxon>
        <taxon>Cohnella</taxon>
    </lineage>
</organism>
<evidence type="ECO:0000256" key="3">
    <source>
        <dbReference type="ARBA" id="ARBA00023295"/>
    </source>
</evidence>
<dbReference type="Pfam" id="PF02156">
    <property type="entry name" value="Glyco_hydro_26"/>
    <property type="match status" value="1"/>
</dbReference>
<evidence type="ECO:0000256" key="2">
    <source>
        <dbReference type="ARBA" id="ARBA00022801"/>
    </source>
</evidence>
<feature type="domain" description="Fibronectin type-III" evidence="6">
    <location>
        <begin position="338"/>
        <end position="425"/>
    </location>
</feature>
<dbReference type="Proteomes" id="UP001596105">
    <property type="component" value="Unassembled WGS sequence"/>
</dbReference>
<dbReference type="SUPFAM" id="SSF49265">
    <property type="entry name" value="Fibronectin type III"/>
    <property type="match status" value="1"/>
</dbReference>
<dbReference type="Gene3D" id="2.60.40.10">
    <property type="entry name" value="Immunoglobulins"/>
    <property type="match status" value="1"/>
</dbReference>
<evidence type="ECO:0000256" key="1">
    <source>
        <dbReference type="ARBA" id="ARBA00007754"/>
    </source>
</evidence>
<protein>
    <submittedName>
        <fullName evidence="8">Glycosyl hydrolase</fullName>
    </submittedName>
</protein>
<keyword evidence="3 4" id="KW-0326">Glycosidase</keyword>
<dbReference type="RefSeq" id="WP_378083525.1">
    <property type="nucleotide sequence ID" value="NZ_JBHSMH010000101.1"/>
</dbReference>
<keyword evidence="9" id="KW-1185">Reference proteome</keyword>
<dbReference type="PROSITE" id="PS51764">
    <property type="entry name" value="GH26"/>
    <property type="match status" value="1"/>
</dbReference>
<gene>
    <name evidence="8" type="ORF">ACFPPD_22835</name>
</gene>
<name>A0ABW0M093_9BACL</name>
<evidence type="ECO:0000259" key="7">
    <source>
        <dbReference type="PROSITE" id="PS51764"/>
    </source>
</evidence>
<proteinExistence type="inferred from homology"/>
<evidence type="ECO:0000313" key="8">
    <source>
        <dbReference type="EMBL" id="MFC5471515.1"/>
    </source>
</evidence>
<dbReference type="SMART" id="SM00060">
    <property type="entry name" value="FN3"/>
    <property type="match status" value="1"/>
</dbReference>
<feature type="domain" description="GH26" evidence="7">
    <location>
        <begin position="31"/>
        <end position="325"/>
    </location>
</feature>
<keyword evidence="5" id="KW-0732">Signal</keyword>
<dbReference type="Gene3D" id="3.20.20.80">
    <property type="entry name" value="Glycosidases"/>
    <property type="match status" value="1"/>
</dbReference>
<dbReference type="Pfam" id="PF00041">
    <property type="entry name" value="fn3"/>
    <property type="match status" value="1"/>
</dbReference>
<evidence type="ECO:0000313" key="9">
    <source>
        <dbReference type="Proteomes" id="UP001596105"/>
    </source>
</evidence>
<dbReference type="InterPro" id="IPR013783">
    <property type="entry name" value="Ig-like_fold"/>
</dbReference>
<evidence type="ECO:0000256" key="5">
    <source>
        <dbReference type="SAM" id="SignalP"/>
    </source>
</evidence>
<dbReference type="InterPro" id="IPR036116">
    <property type="entry name" value="FN3_sf"/>
</dbReference>
<dbReference type="PRINTS" id="PR00739">
    <property type="entry name" value="GLHYDRLASE26"/>
</dbReference>
<feature type="signal peptide" evidence="5">
    <location>
        <begin position="1"/>
        <end position="20"/>
    </location>
</feature>
<accession>A0ABW0M093</accession>
<dbReference type="InterPro" id="IPR003961">
    <property type="entry name" value="FN3_dom"/>
</dbReference>
<comment type="similarity">
    <text evidence="1 4">Belongs to the glycosyl hydrolase 26 family.</text>
</comment>
<feature type="active site" description="Nucleophile" evidence="4">
    <location>
        <position position="276"/>
    </location>
</feature>
<dbReference type="CDD" id="cd00063">
    <property type="entry name" value="FN3"/>
    <property type="match status" value="1"/>
</dbReference>
<feature type="chain" id="PRO_5045928134" evidence="5">
    <location>
        <begin position="21"/>
        <end position="714"/>
    </location>
</feature>
<dbReference type="InterPro" id="IPR022790">
    <property type="entry name" value="GH26_dom"/>
</dbReference>
<evidence type="ECO:0000259" key="6">
    <source>
        <dbReference type="PROSITE" id="PS50853"/>
    </source>
</evidence>
<evidence type="ECO:0000256" key="4">
    <source>
        <dbReference type="PROSITE-ProRule" id="PRU01100"/>
    </source>
</evidence>
<reference evidence="9" key="1">
    <citation type="journal article" date="2019" name="Int. J. Syst. Evol. Microbiol.">
        <title>The Global Catalogue of Microorganisms (GCM) 10K type strain sequencing project: providing services to taxonomists for standard genome sequencing and annotation.</title>
        <authorList>
            <consortium name="The Broad Institute Genomics Platform"/>
            <consortium name="The Broad Institute Genome Sequencing Center for Infectious Disease"/>
            <person name="Wu L."/>
            <person name="Ma J."/>
        </authorList>
    </citation>
    <scope>NUCLEOTIDE SEQUENCE [LARGE SCALE GENOMIC DNA]</scope>
    <source>
        <strain evidence="9">CCUG 57113</strain>
    </source>
</reference>
<feature type="active site" description="Proton donor" evidence="4">
    <location>
        <position position="183"/>
    </location>
</feature>
<dbReference type="PROSITE" id="PS50853">
    <property type="entry name" value="FN3"/>
    <property type="match status" value="1"/>
</dbReference>
<dbReference type="Gene3D" id="2.60.120.260">
    <property type="entry name" value="Galactose-binding domain-like"/>
    <property type="match status" value="1"/>
</dbReference>
<dbReference type="InterPro" id="IPR017853">
    <property type="entry name" value="GH"/>
</dbReference>
<sequence length="714" mass="77400">MIVVLALPVILTSGIRLAEAALVPINPNASQKAQNLLAYLYSLEGNKILSGQHHWLEQPDYYAELINSNIGKYPAVQGYELGVISGQSESQLTSQRQAVVDSAIAWHNAGGIVTMMYHQNKPGTGYCWNGCVQPGISQSEFDTIVTPGTSQYNTLIAELDKAAVYLKQLRDADVPVLWRPYHEMNGGWFWWGKQPNFWKLWDLIYDRYTNYHGLNNLIWVWNANAPNADSDPYSTYFPGTNKVDILAVDIYNNDYQQSYHDDLWTLGQGKVIAIGENGEHPNPSVLSSTQNKYRWFMTWGNFLVDNNTWAGTTNLYNHSYVLTRDEVNIVTDTQAPTAPTNLTSPAKTATSISLSWTASTDNVGVTGYDVYNGSIKVNTANIAGTSYSVTGLSPSTAYTFTVKAKDAAANVSAASNAVTVTTDASGSAAFVKGINMNGGAVTINGNSWLAESAAGLTLSTISRGSTSFTPSPAVDSATNSMLNTVVYHNTNFSVGQTITNGSYQVYVWAMENYTSNYRSFHVKLEGAQVTSSPIGQLTLGNWQRYGPYDVTVGDDALNMELVKVTGDPMLMGMEIYTTGAPTPITTVNDATTGTGLNQFEYSGTWSTSTGVDKYNNDDHYSLTTGSYYQVQFSGTNIAVYASKASHHGIAGISIDGGAETDVDFYAAVRADNTLIWTSPALSSGTHTIKVRVKGTKNVSSSGYVVVADRVVITP</sequence>
<dbReference type="PANTHER" id="PTHR40079:SF4">
    <property type="entry name" value="GH26 DOMAIN-CONTAINING PROTEIN-RELATED"/>
    <property type="match status" value="1"/>
</dbReference>
<comment type="caution">
    <text evidence="8">The sequence shown here is derived from an EMBL/GenBank/DDBJ whole genome shotgun (WGS) entry which is preliminary data.</text>
</comment>
<dbReference type="SUPFAM" id="SSF51445">
    <property type="entry name" value="(Trans)glycosidases"/>
    <property type="match status" value="1"/>
</dbReference>
<keyword evidence="2 4" id="KW-0378">Hydrolase</keyword>